<dbReference type="Pfam" id="PF07052">
    <property type="entry name" value="Hep_59"/>
    <property type="match status" value="1"/>
</dbReference>
<protein>
    <submittedName>
        <fullName evidence="5">Uncharacterized protein</fullName>
    </submittedName>
</protein>
<dbReference type="EMBL" id="MU001827">
    <property type="protein sequence ID" value="KAF2796604.1"/>
    <property type="molecule type" value="Genomic_DNA"/>
</dbReference>
<dbReference type="GO" id="GO:0000398">
    <property type="term" value="P:mRNA splicing, via spliceosome"/>
    <property type="evidence" value="ECO:0007669"/>
    <property type="project" value="TreeGrafter"/>
</dbReference>
<evidence type="ECO:0000256" key="4">
    <source>
        <dbReference type="SAM" id="MobiDB-lite"/>
    </source>
</evidence>
<feature type="compositionally biased region" description="Low complexity" evidence="4">
    <location>
        <begin position="49"/>
        <end position="64"/>
    </location>
</feature>
<organism evidence="5 6">
    <name type="scientific">Melanomma pulvis-pyrius CBS 109.77</name>
    <dbReference type="NCBI Taxonomy" id="1314802"/>
    <lineage>
        <taxon>Eukaryota</taxon>
        <taxon>Fungi</taxon>
        <taxon>Dikarya</taxon>
        <taxon>Ascomycota</taxon>
        <taxon>Pezizomycotina</taxon>
        <taxon>Dothideomycetes</taxon>
        <taxon>Pleosporomycetidae</taxon>
        <taxon>Pleosporales</taxon>
        <taxon>Melanommataceae</taxon>
        <taxon>Melanomma</taxon>
    </lineage>
</organism>
<dbReference type="InterPro" id="IPR010756">
    <property type="entry name" value="Tls1-like"/>
</dbReference>
<feature type="compositionally biased region" description="Basic and acidic residues" evidence="4">
    <location>
        <begin position="282"/>
        <end position="291"/>
    </location>
</feature>
<keyword evidence="3" id="KW-0539">Nucleus</keyword>
<evidence type="ECO:0000256" key="1">
    <source>
        <dbReference type="ARBA" id="ARBA00004123"/>
    </source>
</evidence>
<evidence type="ECO:0000313" key="6">
    <source>
        <dbReference type="Proteomes" id="UP000799757"/>
    </source>
</evidence>
<dbReference type="PANTHER" id="PTHR13486">
    <property type="entry name" value="TELOMERE LENGTH AND SILENCING PROTEIN 1 TLS1 FAMILY MEMBER"/>
    <property type="match status" value="1"/>
</dbReference>
<gene>
    <name evidence="5" type="ORF">K505DRAFT_359183</name>
</gene>
<sequence>MAAVENDGDEFAFRFKRRRVLQHKRVRLNGDEAGTSTTVQPPKAATSTDAQDSPAVSDSQSPSADQDDSVPNLKEVLRNRKRPRDRLREAARKVTSTKSVALVPVDAPKPDQYSTRFVAQTGQVVDQDDKQMMEYVEARTAERNHRLYGWPIPAHLKHLVATIIPSAKQNAISTASSNTGPGTADKAEEKLEGNTDYSHRLAAGMGKLQEIDLGPEATARNIQRTEEAWRRLESGQPDIAQDEPPSKVRLGRDGKPWWGRNKRNSEDLRRDRMVEEVLREAKLDYFEEDKPPSPAAEGSTNTDDAMVEQFRREFLESIEPRIQKKPAMPPGPKGAKEPPKGPKLGGSRSARAAMRLQEEQAAKNKR</sequence>
<feature type="region of interest" description="Disordered" evidence="4">
    <location>
        <begin position="233"/>
        <end position="255"/>
    </location>
</feature>
<feature type="compositionally biased region" description="Basic and acidic residues" evidence="4">
    <location>
        <begin position="244"/>
        <end position="255"/>
    </location>
</feature>
<comment type="subcellular location">
    <subcellularLocation>
        <location evidence="1">Nucleus</location>
    </subcellularLocation>
</comment>
<evidence type="ECO:0000313" key="5">
    <source>
        <dbReference type="EMBL" id="KAF2796604.1"/>
    </source>
</evidence>
<comment type="similarity">
    <text evidence="2">Belongs to the TLS1 family.</text>
</comment>
<feature type="compositionally biased region" description="Basic and acidic residues" evidence="4">
    <location>
        <begin position="309"/>
        <end position="322"/>
    </location>
</feature>
<name>A0A6A6XK54_9PLEO</name>
<evidence type="ECO:0000256" key="2">
    <source>
        <dbReference type="ARBA" id="ARBA00007643"/>
    </source>
</evidence>
<dbReference type="OrthoDB" id="5627at2759"/>
<proteinExistence type="inferred from homology"/>
<feature type="region of interest" description="Disordered" evidence="4">
    <location>
        <begin position="282"/>
        <end position="366"/>
    </location>
</feature>
<accession>A0A6A6XK54</accession>
<dbReference type="Proteomes" id="UP000799757">
    <property type="component" value="Unassembled WGS sequence"/>
</dbReference>
<evidence type="ECO:0000256" key="3">
    <source>
        <dbReference type="ARBA" id="ARBA00023242"/>
    </source>
</evidence>
<feature type="compositionally biased region" description="Polar residues" evidence="4">
    <location>
        <begin position="34"/>
        <end position="48"/>
    </location>
</feature>
<dbReference type="PANTHER" id="PTHR13486:SF2">
    <property type="entry name" value="SPLICING FACTOR C9ORF78"/>
    <property type="match status" value="1"/>
</dbReference>
<keyword evidence="6" id="KW-1185">Reference proteome</keyword>
<feature type="region of interest" description="Disordered" evidence="4">
    <location>
        <begin position="22"/>
        <end position="94"/>
    </location>
</feature>
<dbReference type="GO" id="GO:0005681">
    <property type="term" value="C:spliceosomal complex"/>
    <property type="evidence" value="ECO:0007669"/>
    <property type="project" value="TreeGrafter"/>
</dbReference>
<reference evidence="5" key="1">
    <citation type="journal article" date="2020" name="Stud. Mycol.">
        <title>101 Dothideomycetes genomes: a test case for predicting lifestyles and emergence of pathogens.</title>
        <authorList>
            <person name="Haridas S."/>
            <person name="Albert R."/>
            <person name="Binder M."/>
            <person name="Bloem J."/>
            <person name="Labutti K."/>
            <person name="Salamov A."/>
            <person name="Andreopoulos B."/>
            <person name="Baker S."/>
            <person name="Barry K."/>
            <person name="Bills G."/>
            <person name="Bluhm B."/>
            <person name="Cannon C."/>
            <person name="Castanera R."/>
            <person name="Culley D."/>
            <person name="Daum C."/>
            <person name="Ezra D."/>
            <person name="Gonzalez J."/>
            <person name="Henrissat B."/>
            <person name="Kuo A."/>
            <person name="Liang C."/>
            <person name="Lipzen A."/>
            <person name="Lutzoni F."/>
            <person name="Magnuson J."/>
            <person name="Mondo S."/>
            <person name="Nolan M."/>
            <person name="Ohm R."/>
            <person name="Pangilinan J."/>
            <person name="Park H.-J."/>
            <person name="Ramirez L."/>
            <person name="Alfaro M."/>
            <person name="Sun H."/>
            <person name="Tritt A."/>
            <person name="Yoshinaga Y."/>
            <person name="Zwiers L.-H."/>
            <person name="Turgeon B."/>
            <person name="Goodwin S."/>
            <person name="Spatafora J."/>
            <person name="Crous P."/>
            <person name="Grigoriev I."/>
        </authorList>
    </citation>
    <scope>NUCLEOTIDE SEQUENCE</scope>
    <source>
        <strain evidence="5">CBS 109.77</strain>
    </source>
</reference>
<dbReference type="AlphaFoldDB" id="A0A6A6XK54"/>
<feature type="compositionally biased region" description="Basic and acidic residues" evidence="4">
    <location>
        <begin position="356"/>
        <end position="366"/>
    </location>
</feature>